<evidence type="ECO:0000256" key="7">
    <source>
        <dbReference type="ARBA" id="ARBA00023136"/>
    </source>
</evidence>
<keyword evidence="5" id="KW-1278">Translocase</keyword>
<sequence>MKDNYSYSPTFQPYHMVKESPWPLLMSIGMSMEFYGIYLFFKHSNWTYMWIGMTLIVYVAIMWWYDMVQESIYYKDHTSFANEGFKIGVITFIISESMFFFSFFWCLFDTILITKFDFDFPIPGIGMFDPNGFPLLNTILLVTSSFTAHYSHMSIKNNNKFHGVLFMFYTVMLGIIFSYFQYLEYYESEFTIADSIYGSIFFMLTGFHGLHVMMGTTFFVVTLFRMLINHFNDVNHLSIELGIWYWHFVDMVWILLYLMLYKFPYLMI</sequence>
<evidence type="ECO:0000256" key="3">
    <source>
        <dbReference type="ARBA" id="ARBA00015944"/>
    </source>
</evidence>
<dbReference type="PANTHER" id="PTHR11403:SF7">
    <property type="entry name" value="CYTOCHROME C OXIDASE SUBUNIT 3"/>
    <property type="match status" value="1"/>
</dbReference>
<evidence type="ECO:0000256" key="8">
    <source>
        <dbReference type="RuleBase" id="RU003375"/>
    </source>
</evidence>
<evidence type="ECO:0000259" key="10">
    <source>
        <dbReference type="PROSITE" id="PS50253"/>
    </source>
</evidence>
<feature type="transmembrane region" description="Helical" evidence="9">
    <location>
        <begin position="48"/>
        <end position="65"/>
    </location>
</feature>
<evidence type="ECO:0000256" key="9">
    <source>
        <dbReference type="SAM" id="Phobius"/>
    </source>
</evidence>
<feature type="domain" description="Heme-copper oxidase subunit III family profile" evidence="10">
    <location>
        <begin position="10"/>
        <end position="265"/>
    </location>
</feature>
<dbReference type="InterPro" id="IPR013833">
    <property type="entry name" value="Cyt_c_oxidase_su3_a-hlx"/>
</dbReference>
<dbReference type="PROSITE" id="PS50253">
    <property type="entry name" value="COX3"/>
    <property type="match status" value="1"/>
</dbReference>
<gene>
    <name evidence="11" type="primary">COX3</name>
</gene>
<feature type="transmembrane region" description="Helical" evidence="9">
    <location>
        <begin position="200"/>
        <end position="224"/>
    </location>
</feature>
<comment type="function">
    <text evidence="8">Component of the cytochrome c oxidase, the last enzyme in the mitochondrial electron transport chain which drives oxidative phosphorylation. The respiratory chain contains 3 multisubunit complexes succinate dehydrogenase (complex II, CII), ubiquinol-cytochrome c oxidoreductase (cytochrome b-c1 complex, complex III, CIII) and cytochrome c oxidase (complex IV, CIV), that cooperate to transfer electrons derived from NADH and succinate to molecular oxygen, creating an electrochemical gradient over the inner membrane that drives transmembrane transport and the ATP synthase. Cytochrome c oxidase is the component of the respiratory chain that catalyzes the reduction of oxygen to water. Electrons originating from reduced cytochrome c in the intermembrane space (IMS) are transferred via the dinuclear copper A center (CU(A)) of subunit 2 and heme A of subunit 1 to the active site in subunit 1, a binuclear center (BNC) formed by heme A3 and copper B (CU(B)). The BNC reduces molecular oxygen to 2 water molecules using 4 electrons from cytochrome c in the IMS and 4 protons from the mitochondrial matrix.</text>
</comment>
<feature type="transmembrane region" description="Helical" evidence="9">
    <location>
        <begin position="244"/>
        <end position="263"/>
    </location>
</feature>
<keyword evidence="8 11" id="KW-0496">Mitochondrion</keyword>
<feature type="transmembrane region" description="Helical" evidence="9">
    <location>
        <begin position="20"/>
        <end position="41"/>
    </location>
</feature>
<evidence type="ECO:0000256" key="1">
    <source>
        <dbReference type="ARBA" id="ARBA00004141"/>
    </source>
</evidence>
<dbReference type="PANTHER" id="PTHR11403">
    <property type="entry name" value="CYTOCHROME C OXIDASE SUBUNIT III"/>
    <property type="match status" value="1"/>
</dbReference>
<feature type="transmembrane region" description="Helical" evidence="9">
    <location>
        <begin position="85"/>
        <end position="108"/>
    </location>
</feature>
<protein>
    <recommendedName>
        <fullName evidence="3 8">Cytochrome c oxidase subunit 3</fullName>
    </recommendedName>
</protein>
<reference evidence="11" key="1">
    <citation type="journal article" name="Insects">
        <title>Tracking the Distribution and Burst of Nuclear Mitochondrial DNA Sequences (NUMTs) in Fig Wasp Genomes.</title>
        <authorList>
            <person name="Wang J.X."/>
            <person name="Liu J."/>
            <person name="Miao Y.H."/>
            <person name="Huang D.W."/>
            <person name="Xiao J.H."/>
        </authorList>
    </citation>
    <scope>NUCLEOTIDE SEQUENCE</scope>
</reference>
<evidence type="ECO:0000256" key="2">
    <source>
        <dbReference type="ARBA" id="ARBA00010581"/>
    </source>
</evidence>
<dbReference type="EMBL" id="MT947596">
    <property type="protein sequence ID" value="QSV12566.1"/>
    <property type="molecule type" value="Genomic_DNA"/>
</dbReference>
<dbReference type="GO" id="GO:0005739">
    <property type="term" value="C:mitochondrion"/>
    <property type="evidence" value="ECO:0007669"/>
    <property type="project" value="TreeGrafter"/>
</dbReference>
<dbReference type="GO" id="GO:0004129">
    <property type="term" value="F:cytochrome-c oxidase activity"/>
    <property type="evidence" value="ECO:0007669"/>
    <property type="project" value="InterPro"/>
</dbReference>
<dbReference type="InterPro" id="IPR000298">
    <property type="entry name" value="Cyt_c_oxidase-like_su3"/>
</dbReference>
<feature type="transmembrane region" description="Helical" evidence="9">
    <location>
        <begin position="161"/>
        <end position="180"/>
    </location>
</feature>
<dbReference type="InterPro" id="IPR024791">
    <property type="entry name" value="Cyt_c/ubiquinol_Oxase_su3"/>
</dbReference>
<dbReference type="InterPro" id="IPR033945">
    <property type="entry name" value="Cyt_c_oxase_su3_dom"/>
</dbReference>
<dbReference type="AlphaFoldDB" id="A0A8A2F8R6"/>
<geneLocation type="mitochondrion" evidence="11"/>
<comment type="similarity">
    <text evidence="2 8">Belongs to the cytochrome c oxidase subunit 3 family.</text>
</comment>
<keyword evidence="4 8" id="KW-0812">Transmembrane</keyword>
<proteinExistence type="inferred from homology"/>
<dbReference type="Pfam" id="PF00510">
    <property type="entry name" value="COX3"/>
    <property type="match status" value="1"/>
</dbReference>
<dbReference type="Gene3D" id="1.20.120.80">
    <property type="entry name" value="Cytochrome c oxidase, subunit III, four-helix bundle"/>
    <property type="match status" value="1"/>
</dbReference>
<accession>A0A8A2F8R6</accession>
<evidence type="ECO:0000256" key="6">
    <source>
        <dbReference type="ARBA" id="ARBA00022989"/>
    </source>
</evidence>
<dbReference type="SUPFAM" id="SSF81452">
    <property type="entry name" value="Cytochrome c oxidase subunit III-like"/>
    <property type="match status" value="1"/>
</dbReference>
<comment type="subcellular location">
    <subcellularLocation>
        <location evidence="1">Membrane</location>
        <topology evidence="1">Multi-pass membrane protein</topology>
    </subcellularLocation>
</comment>
<keyword evidence="6 9" id="KW-1133">Transmembrane helix</keyword>
<keyword evidence="7 9" id="KW-0472">Membrane</keyword>
<organism evidence="11">
    <name type="scientific">Dolichoris vasculosae</name>
    <dbReference type="NCBI Taxonomy" id="130022"/>
    <lineage>
        <taxon>Eukaryota</taxon>
        <taxon>Metazoa</taxon>
        <taxon>Ecdysozoa</taxon>
        <taxon>Arthropoda</taxon>
        <taxon>Hexapoda</taxon>
        <taxon>Insecta</taxon>
        <taxon>Pterygota</taxon>
        <taxon>Neoptera</taxon>
        <taxon>Endopterygota</taxon>
        <taxon>Hymenoptera</taxon>
        <taxon>Apocrita</taxon>
        <taxon>Proctotrupomorpha</taxon>
        <taxon>Chalcidoidea</taxon>
        <taxon>Agaonidae</taxon>
        <taxon>Agaoninae</taxon>
        <taxon>Dolichoris</taxon>
    </lineage>
</organism>
<evidence type="ECO:0000256" key="5">
    <source>
        <dbReference type="ARBA" id="ARBA00022967"/>
    </source>
</evidence>
<evidence type="ECO:0000256" key="4">
    <source>
        <dbReference type="ARBA" id="ARBA00022692"/>
    </source>
</evidence>
<dbReference type="GO" id="GO:0016020">
    <property type="term" value="C:membrane"/>
    <property type="evidence" value="ECO:0007669"/>
    <property type="project" value="UniProtKB-SubCell"/>
</dbReference>
<evidence type="ECO:0000313" key="11">
    <source>
        <dbReference type="EMBL" id="QSV12566.1"/>
    </source>
</evidence>
<dbReference type="InterPro" id="IPR035973">
    <property type="entry name" value="Cyt_c_oxidase_su3-like_sf"/>
</dbReference>
<dbReference type="Gene3D" id="1.10.287.70">
    <property type="match status" value="1"/>
</dbReference>
<dbReference type="CDD" id="cd01665">
    <property type="entry name" value="Cyt_c_Oxidase_III"/>
    <property type="match status" value="1"/>
</dbReference>
<dbReference type="GO" id="GO:0006123">
    <property type="term" value="P:mitochondrial electron transport, cytochrome c to oxygen"/>
    <property type="evidence" value="ECO:0007669"/>
    <property type="project" value="TreeGrafter"/>
</dbReference>
<name>A0A8A2F8R6_9HYME</name>